<dbReference type="Gene3D" id="3.90.70.10">
    <property type="entry name" value="Cysteine proteinases"/>
    <property type="match status" value="1"/>
</dbReference>
<dbReference type="Pfam" id="PF18911">
    <property type="entry name" value="PKD_4"/>
    <property type="match status" value="7"/>
</dbReference>
<gene>
    <name evidence="2" type="ORF">G0Q07_10885</name>
</gene>
<accession>A0A6C0RGJ3</accession>
<dbReference type="Pfam" id="PF20009">
    <property type="entry name" value="GEVED"/>
    <property type="match status" value="2"/>
</dbReference>
<dbReference type="Proteomes" id="UP000474630">
    <property type="component" value="Chromosome"/>
</dbReference>
<feature type="domain" description="PKD" evidence="1">
    <location>
        <begin position="659"/>
        <end position="739"/>
    </location>
</feature>
<dbReference type="CDD" id="cd00146">
    <property type="entry name" value="PKD"/>
    <property type="match status" value="8"/>
</dbReference>
<evidence type="ECO:0000313" key="2">
    <source>
        <dbReference type="EMBL" id="QIA08191.1"/>
    </source>
</evidence>
<feature type="domain" description="PKD" evidence="1">
    <location>
        <begin position="485"/>
        <end position="565"/>
    </location>
</feature>
<dbReference type="InterPro" id="IPR035986">
    <property type="entry name" value="PKD_dom_sf"/>
</dbReference>
<dbReference type="GO" id="GO:0006508">
    <property type="term" value="P:proteolysis"/>
    <property type="evidence" value="ECO:0007669"/>
    <property type="project" value="InterPro"/>
</dbReference>
<dbReference type="Pfam" id="PF00801">
    <property type="entry name" value="PKD"/>
    <property type="match status" value="1"/>
</dbReference>
<dbReference type="InterPro" id="IPR013783">
    <property type="entry name" value="Ig-like_fold"/>
</dbReference>
<dbReference type="PANTHER" id="PTHR36842:SF1">
    <property type="entry name" value="PROTEIN TOLB"/>
    <property type="match status" value="1"/>
</dbReference>
<dbReference type="SUPFAM" id="SSF49299">
    <property type="entry name" value="PKD domain"/>
    <property type="match status" value="8"/>
</dbReference>
<dbReference type="SUPFAM" id="SSF54001">
    <property type="entry name" value="Cysteine proteinases"/>
    <property type="match status" value="1"/>
</dbReference>
<dbReference type="InterPro" id="IPR000601">
    <property type="entry name" value="PKD_dom"/>
</dbReference>
<keyword evidence="3" id="KW-1185">Reference proteome</keyword>
<dbReference type="SMART" id="SM00089">
    <property type="entry name" value="PKD"/>
    <property type="match status" value="8"/>
</dbReference>
<dbReference type="Gene3D" id="2.40.50.170">
    <property type="entry name" value="Cysteine proteinases. Chain C"/>
    <property type="match status" value="1"/>
</dbReference>
<dbReference type="InterPro" id="IPR045474">
    <property type="entry name" value="GEVED"/>
</dbReference>
<feature type="domain" description="PKD" evidence="1">
    <location>
        <begin position="311"/>
        <end position="391"/>
    </location>
</feature>
<proteinExistence type="predicted"/>
<dbReference type="Gene3D" id="2.60.40.10">
    <property type="entry name" value="Immunoglobulins"/>
    <property type="match status" value="8"/>
</dbReference>
<dbReference type="EMBL" id="CP048409">
    <property type="protein sequence ID" value="QIA08191.1"/>
    <property type="molecule type" value="Genomic_DNA"/>
</dbReference>
<dbReference type="GO" id="GO:0008234">
    <property type="term" value="F:cysteine-type peptidase activity"/>
    <property type="evidence" value="ECO:0007669"/>
    <property type="project" value="InterPro"/>
</dbReference>
<evidence type="ECO:0000259" key="1">
    <source>
        <dbReference type="PROSITE" id="PS50093"/>
    </source>
</evidence>
<feature type="domain" description="PKD" evidence="1">
    <location>
        <begin position="224"/>
        <end position="309"/>
    </location>
</feature>
<organism evidence="2 3">
    <name type="scientific">Draconibacterium halophilum</name>
    <dbReference type="NCBI Taxonomy" id="2706887"/>
    <lineage>
        <taxon>Bacteria</taxon>
        <taxon>Pseudomonadati</taxon>
        <taxon>Bacteroidota</taxon>
        <taxon>Bacteroidia</taxon>
        <taxon>Marinilabiliales</taxon>
        <taxon>Prolixibacteraceae</taxon>
        <taxon>Draconibacterium</taxon>
    </lineage>
</organism>
<name>A0A6C0RGJ3_9BACT</name>
<feature type="domain" description="PKD" evidence="1">
    <location>
        <begin position="746"/>
        <end position="831"/>
    </location>
</feature>
<dbReference type="PANTHER" id="PTHR36842">
    <property type="entry name" value="PROTEIN TOLB HOMOLOG"/>
    <property type="match status" value="1"/>
</dbReference>
<dbReference type="KEGG" id="drc:G0Q07_10885"/>
<feature type="domain" description="PKD" evidence="1">
    <location>
        <begin position="974"/>
        <end position="1037"/>
    </location>
</feature>
<dbReference type="PROSITE" id="PS50093">
    <property type="entry name" value="PKD"/>
    <property type="match status" value="8"/>
</dbReference>
<dbReference type="InterPro" id="IPR022409">
    <property type="entry name" value="PKD/Chitinase_dom"/>
</dbReference>
<reference evidence="2 3" key="1">
    <citation type="submission" date="2020-02" db="EMBL/GenBank/DDBJ databases">
        <title>Genome sequencing for Draconibacterium sp. strain M1.</title>
        <authorList>
            <person name="Park S.-J."/>
        </authorList>
    </citation>
    <scope>NUCLEOTIDE SEQUENCE [LARGE SCALE GENOMIC DNA]</scope>
    <source>
        <strain evidence="2 3">M1</strain>
    </source>
</reference>
<dbReference type="InterPro" id="IPR026444">
    <property type="entry name" value="Secre_tail"/>
</dbReference>
<evidence type="ECO:0000313" key="3">
    <source>
        <dbReference type="Proteomes" id="UP000474630"/>
    </source>
</evidence>
<dbReference type="Pfam" id="PF00112">
    <property type="entry name" value="Peptidase_C1"/>
    <property type="match status" value="1"/>
</dbReference>
<protein>
    <submittedName>
        <fullName evidence="2">PKD domain-containing protein</fullName>
    </submittedName>
</protein>
<feature type="domain" description="PKD" evidence="1">
    <location>
        <begin position="572"/>
        <end position="652"/>
    </location>
</feature>
<dbReference type="InterPro" id="IPR000668">
    <property type="entry name" value="Peptidase_C1A_C"/>
</dbReference>
<feature type="domain" description="PKD" evidence="1">
    <location>
        <begin position="398"/>
        <end position="478"/>
    </location>
</feature>
<dbReference type="Pfam" id="PF18962">
    <property type="entry name" value="Por_Secre_tail"/>
    <property type="match status" value="1"/>
</dbReference>
<dbReference type="FunFam" id="2.60.40.10:FF:000270">
    <property type="entry name" value="Cell surface protein"/>
    <property type="match status" value="1"/>
</dbReference>
<sequence length="1297" mass="139420">MLRGYPGKALDYISTVGVVDEVAFPYSKSDQLCSDKSLSPSEQIKIGGKIKYDIYSNTEDDLKQMLIENGPLSGALSDWSHAMVLVGYKVVQEGDQFFYRDLELQRYWVTIEPGDPLIGKTVWIFKNSWGPYFGDNGYVYVETYPGNFSGTYAIKTPVTSIINNYEVICTDNDGDGYYWWGMGEKPANCPESPDLADGDDSDPTKGPLDEYGYCLPLNTTAAAPVANFSSTSTALTKGQSVTFTDLSTNTPKSWSWTFEGGIPSTSTEQNPSVTYNATGTFNVSLTVSNAVGIDTKSETAFINVTEPVVAPVASFSATPSTINEGSEVSFTDLTSNEPTAWSWTFAGATPSSSEDQNPKVRYNTPGTYDVILTVTNSGGTNTKTIPNYIEVIDIVEAPVAAFSANNTSISEGQSVSFTDLSTNTPTTWNWTFNGGSPASSTSKNPTVVYATPGVYSVTLSAENDGGTNTVTKSGYITVQDIPDAPVVNFSANNTDISEGQSVSFTDLSTNTPTIWNWTFNGGSPASSTSKNPTVVYATPGVYSVILSAENDGGTNTVTKSGYITVQDIPDAPVVNFSANNTDISEGQSVSFTDLSTNTPTIWNWTFNGGSPASSTSKNPTVIYATPGVYSVILSAENDGGTNTVTKSGYITVQDIPDAPVVNFSANNTDISEGQSVSFTDLSTNTPTIWNWTFNGGSPASSTSKNPTVVYATPGIYSVTLSAENDGGSNTVTKSGFITVQEIIEAPIADFSADITTVLEGGEISFSDKSKNTPSSWKWDFEGGNPATSTERNPKVAYHSANNYKVSLTVTNAAGNHTKTIDNYITVETAPEPGYCTPSPDATDEWIAEVHMGDNHHTSGSEGYSDNTATNFNFIAGSDNSITLVPGFSGKSSFEYWGIWIDFNSDKIFTEDEKVFTSSKSKSSVSGTIYIPQTNITTRMRVAMGSISPTACDYTKTGEVEDYTVVISEPAPEPPVAAFSASSTAIASGQSIQFSNLSENEPTSYQWSFPGGTPSESTEADPVVTYSNSGTYDVTLIAYKDGFASSEKTISAYITVTDNDAAPTPSNYCEPALISSMQYYIKDVNIGNELSVNSYGDGYSFDTNPFTLNAGGTYTVDLVPNKTNSRNFWRIWIDFNNDGDFDDADETVLALNNKKGSISETISIPSYVTGTTRIRITMKEGKAPAACDDDFPGEVEDYLVSFAAPEFQESISKASSESLLTMDLKVYPNPTTDWLNLQLSEFSEQAFYAIYNTVGKKVMEQPINAPLTTIDMSDKAPGIYLVVVKTDAQIFNEKVIKR</sequence>
<dbReference type="NCBIfam" id="TIGR04183">
    <property type="entry name" value="Por_Secre_tail"/>
    <property type="match status" value="1"/>
</dbReference>
<dbReference type="InterPro" id="IPR038765">
    <property type="entry name" value="Papain-like_cys_pep_sf"/>
</dbReference>